<dbReference type="RefSeq" id="WP_323337963.1">
    <property type="nucleotide sequence ID" value="NZ_JAYFSI010000030.1"/>
</dbReference>
<dbReference type="Pfam" id="PF03713">
    <property type="entry name" value="DUF305"/>
    <property type="match status" value="1"/>
</dbReference>
<dbReference type="InterPro" id="IPR005183">
    <property type="entry name" value="DUF305_CopM-like"/>
</dbReference>
<organism evidence="3 4">
    <name type="scientific">Amycolatopsis heterodermiae</name>
    <dbReference type="NCBI Taxonomy" id="3110235"/>
    <lineage>
        <taxon>Bacteria</taxon>
        <taxon>Bacillati</taxon>
        <taxon>Actinomycetota</taxon>
        <taxon>Actinomycetes</taxon>
        <taxon>Pseudonocardiales</taxon>
        <taxon>Pseudonocardiaceae</taxon>
        <taxon>Amycolatopsis</taxon>
    </lineage>
</organism>
<dbReference type="Proteomes" id="UP001304298">
    <property type="component" value="Unassembled WGS sequence"/>
</dbReference>
<accession>A0ABU5RNC8</accession>
<dbReference type="InterPro" id="IPR012347">
    <property type="entry name" value="Ferritin-like"/>
</dbReference>
<comment type="caution">
    <text evidence="3">The sequence shown here is derived from an EMBL/GenBank/DDBJ whole genome shotgun (WGS) entry which is preliminary data.</text>
</comment>
<dbReference type="PROSITE" id="PS51257">
    <property type="entry name" value="PROKAR_LIPOPROTEIN"/>
    <property type="match status" value="1"/>
</dbReference>
<feature type="domain" description="DUF305" evidence="2">
    <location>
        <begin position="43"/>
        <end position="178"/>
    </location>
</feature>
<reference evidence="3 4" key="1">
    <citation type="submission" date="2023-12" db="EMBL/GenBank/DDBJ databases">
        <title>Amycolatopsis sp. V23-08.</title>
        <authorList>
            <person name="Somphong A."/>
        </authorList>
    </citation>
    <scope>NUCLEOTIDE SEQUENCE [LARGE SCALE GENOMIC DNA]</scope>
    <source>
        <strain evidence="3 4">V23-08</strain>
    </source>
</reference>
<evidence type="ECO:0000259" key="2">
    <source>
        <dbReference type="Pfam" id="PF03713"/>
    </source>
</evidence>
<evidence type="ECO:0000313" key="3">
    <source>
        <dbReference type="EMBL" id="MEA5367832.1"/>
    </source>
</evidence>
<proteinExistence type="predicted"/>
<dbReference type="Gene3D" id="1.20.1260.10">
    <property type="match status" value="1"/>
</dbReference>
<dbReference type="EMBL" id="JAYFSI010000030">
    <property type="protein sequence ID" value="MEA5367832.1"/>
    <property type="molecule type" value="Genomic_DNA"/>
</dbReference>
<name>A0ABU5RNC8_9PSEU</name>
<feature type="chain" id="PRO_5045097281" evidence="1">
    <location>
        <begin position="22"/>
        <end position="184"/>
    </location>
</feature>
<sequence>MRRTAPVVAAVVVAMSMGGCATTTPAAPAPPPGPGASAFNPTDVAWLQLTVPMTENAATAAHLAADHAASPAVRSAASALEPSQDGFLTRLRAARDRAGLPAANVHSGHQMPGMITDADLVALRTSDGADFDRRLVALLRAHAKQIVVLANGEQASGADPATKALARDLGAAATREGEVLDRTS</sequence>
<evidence type="ECO:0000256" key="1">
    <source>
        <dbReference type="SAM" id="SignalP"/>
    </source>
</evidence>
<evidence type="ECO:0000313" key="4">
    <source>
        <dbReference type="Proteomes" id="UP001304298"/>
    </source>
</evidence>
<keyword evidence="4" id="KW-1185">Reference proteome</keyword>
<protein>
    <submittedName>
        <fullName evidence="3">DUF305 domain-containing protein</fullName>
    </submittedName>
</protein>
<feature type="signal peptide" evidence="1">
    <location>
        <begin position="1"/>
        <end position="21"/>
    </location>
</feature>
<gene>
    <name evidence="3" type="ORF">VA596_50435</name>
</gene>
<keyword evidence="1" id="KW-0732">Signal</keyword>